<reference evidence="6 7" key="1">
    <citation type="submission" date="2020-08" db="EMBL/GenBank/DDBJ databases">
        <title>Novel species isolated from subtropical streams in China.</title>
        <authorList>
            <person name="Lu H."/>
        </authorList>
    </citation>
    <scope>NUCLEOTIDE SEQUENCE [LARGE SCALE GENOMIC DNA]</scope>
    <source>
        <strain evidence="6 7">FT31W</strain>
    </source>
</reference>
<dbReference type="RefSeq" id="WP_186863482.1">
    <property type="nucleotide sequence ID" value="NZ_JACOGC010000005.1"/>
</dbReference>
<evidence type="ECO:0000256" key="4">
    <source>
        <dbReference type="ARBA" id="ARBA00022840"/>
    </source>
</evidence>
<keyword evidence="1" id="KW-0813">Transport</keyword>
<evidence type="ECO:0000259" key="5">
    <source>
        <dbReference type="PROSITE" id="PS50893"/>
    </source>
</evidence>
<keyword evidence="7" id="KW-1185">Reference proteome</keyword>
<protein>
    <submittedName>
        <fullName evidence="6">ABC transporter ATP-binding protein</fullName>
    </submittedName>
</protein>
<feature type="domain" description="ABC transporter" evidence="5">
    <location>
        <begin position="8"/>
        <end position="238"/>
    </location>
</feature>
<dbReference type="Pfam" id="PF00005">
    <property type="entry name" value="ABC_tran"/>
    <property type="match status" value="1"/>
</dbReference>
<dbReference type="CDD" id="cd03255">
    <property type="entry name" value="ABC_MJ0796_LolCDE_FtsE"/>
    <property type="match status" value="1"/>
</dbReference>
<dbReference type="GO" id="GO:0005524">
    <property type="term" value="F:ATP binding"/>
    <property type="evidence" value="ECO:0007669"/>
    <property type="project" value="UniProtKB-KW"/>
</dbReference>
<evidence type="ECO:0000313" key="6">
    <source>
        <dbReference type="EMBL" id="MBC3885907.1"/>
    </source>
</evidence>
<evidence type="ECO:0000256" key="2">
    <source>
        <dbReference type="ARBA" id="ARBA00022475"/>
    </source>
</evidence>
<keyword evidence="4 6" id="KW-0067">ATP-binding</keyword>
<keyword evidence="2" id="KW-1003">Cell membrane</keyword>
<dbReference type="SUPFAM" id="SSF52540">
    <property type="entry name" value="P-loop containing nucleoside triphosphate hydrolases"/>
    <property type="match status" value="1"/>
</dbReference>
<dbReference type="PROSITE" id="PS50893">
    <property type="entry name" value="ABC_TRANSPORTER_2"/>
    <property type="match status" value="1"/>
</dbReference>
<dbReference type="InterPro" id="IPR003439">
    <property type="entry name" value="ABC_transporter-like_ATP-bd"/>
</dbReference>
<keyword evidence="2" id="KW-0472">Membrane</keyword>
<dbReference type="PROSITE" id="PS00211">
    <property type="entry name" value="ABC_TRANSPORTER_1"/>
    <property type="match status" value="1"/>
</dbReference>
<dbReference type="PANTHER" id="PTHR24220">
    <property type="entry name" value="IMPORT ATP-BINDING PROTEIN"/>
    <property type="match status" value="1"/>
</dbReference>
<dbReference type="EMBL" id="JACOGC010000005">
    <property type="protein sequence ID" value="MBC3885907.1"/>
    <property type="molecule type" value="Genomic_DNA"/>
</dbReference>
<accession>A0ABR6YPU0</accession>
<dbReference type="PANTHER" id="PTHR24220:SF659">
    <property type="entry name" value="TRANSPORTER, PUTATIVE-RELATED"/>
    <property type="match status" value="1"/>
</dbReference>
<organism evidence="6 7">
    <name type="scientific">Undibacterium griseum</name>
    <dbReference type="NCBI Taxonomy" id="2762295"/>
    <lineage>
        <taxon>Bacteria</taxon>
        <taxon>Pseudomonadati</taxon>
        <taxon>Pseudomonadota</taxon>
        <taxon>Betaproteobacteria</taxon>
        <taxon>Burkholderiales</taxon>
        <taxon>Oxalobacteraceae</taxon>
        <taxon>Undibacterium</taxon>
    </lineage>
</organism>
<keyword evidence="3" id="KW-0547">Nucleotide-binding</keyword>
<dbReference type="InterPro" id="IPR017871">
    <property type="entry name" value="ABC_transporter-like_CS"/>
</dbReference>
<dbReference type="Gene3D" id="3.40.50.300">
    <property type="entry name" value="P-loop containing nucleotide triphosphate hydrolases"/>
    <property type="match status" value="1"/>
</dbReference>
<evidence type="ECO:0000256" key="3">
    <source>
        <dbReference type="ARBA" id="ARBA00022741"/>
    </source>
</evidence>
<sequence length="238" mass="25556">MSSASPLVSCKAIYKTYNQGEAQTPALRGADLDMYGGELLMLVGPSGCGKTSLISIIGGMLDADSGLCSVLGNDIQAMSAKERARFRGQHLGFVFQSFNLLPALTAVENVSVPLLLQGISRKAAETQARKVLQTLGLENRADSLPGRMSGGQQQRVAIARALVHEPQLIICDEPTSSLDHDSGQHVMKTLRQVARTAGRTLLVVTHDPRIFCFADRIARMDDGCVISLETYSPEKSPS</sequence>
<dbReference type="SMART" id="SM00382">
    <property type="entry name" value="AAA"/>
    <property type="match status" value="1"/>
</dbReference>
<proteinExistence type="predicted"/>
<dbReference type="InterPro" id="IPR027417">
    <property type="entry name" value="P-loop_NTPase"/>
</dbReference>
<gene>
    <name evidence="6" type="ORF">H8K27_12260</name>
</gene>
<evidence type="ECO:0000256" key="1">
    <source>
        <dbReference type="ARBA" id="ARBA00022448"/>
    </source>
</evidence>
<name>A0ABR6YPU0_9BURK</name>
<dbReference type="Proteomes" id="UP000613113">
    <property type="component" value="Unassembled WGS sequence"/>
</dbReference>
<evidence type="ECO:0000313" key="7">
    <source>
        <dbReference type="Proteomes" id="UP000613113"/>
    </source>
</evidence>
<comment type="caution">
    <text evidence="6">The sequence shown here is derived from an EMBL/GenBank/DDBJ whole genome shotgun (WGS) entry which is preliminary data.</text>
</comment>
<dbReference type="InterPro" id="IPR015854">
    <property type="entry name" value="ABC_transpr_LolD-like"/>
</dbReference>
<dbReference type="InterPro" id="IPR003593">
    <property type="entry name" value="AAA+_ATPase"/>
</dbReference>
<dbReference type="InterPro" id="IPR017911">
    <property type="entry name" value="MacB-like_ATP-bd"/>
</dbReference>